<dbReference type="InterPro" id="IPR032816">
    <property type="entry name" value="VTT_dom"/>
</dbReference>
<organism evidence="9 10">
    <name type="scientific">Candidatus Coprovicinus avistercoris</name>
    <dbReference type="NCBI Taxonomy" id="2840754"/>
    <lineage>
        <taxon>Bacteria</taxon>
        <taxon>Bacillati</taxon>
        <taxon>Actinomycetota</taxon>
        <taxon>Coriobacteriia</taxon>
        <taxon>Coriobacteriales</taxon>
        <taxon>Coriobacteriaceae</taxon>
        <taxon>Coriobacteriaceae incertae sedis</taxon>
        <taxon>Candidatus Coprovicinus</taxon>
    </lineage>
</organism>
<dbReference type="PANTHER" id="PTHR12677:SF59">
    <property type="entry name" value="GOLGI APPARATUS MEMBRANE PROTEIN TVP38-RELATED"/>
    <property type="match status" value="1"/>
</dbReference>
<comment type="caution">
    <text evidence="7">Lacks conserved residue(s) required for the propagation of feature annotation.</text>
</comment>
<evidence type="ECO:0000313" key="9">
    <source>
        <dbReference type="EMBL" id="HIU24324.1"/>
    </source>
</evidence>
<dbReference type="EMBL" id="DVMQ01000016">
    <property type="protein sequence ID" value="HIU24324.1"/>
    <property type="molecule type" value="Genomic_DNA"/>
</dbReference>
<keyword evidence="6 7" id="KW-0472">Membrane</keyword>
<evidence type="ECO:0000256" key="7">
    <source>
        <dbReference type="RuleBase" id="RU366058"/>
    </source>
</evidence>
<evidence type="ECO:0000259" key="8">
    <source>
        <dbReference type="Pfam" id="PF09335"/>
    </source>
</evidence>
<dbReference type="PANTHER" id="PTHR12677">
    <property type="entry name" value="GOLGI APPARATUS MEMBRANE PROTEIN TVP38-RELATED"/>
    <property type="match status" value="1"/>
</dbReference>
<evidence type="ECO:0000313" key="10">
    <source>
        <dbReference type="Proteomes" id="UP000824078"/>
    </source>
</evidence>
<feature type="transmembrane region" description="Helical" evidence="7">
    <location>
        <begin position="14"/>
        <end position="35"/>
    </location>
</feature>
<sequence>MDTISDEELHRRHIVIGVAIALAVVIALFCWKYVPGLIAWVSDPGAVRALVDEHPVLSRLALMGINALQIFLAFLPGEPVELAFGYAFGFWEGTLLCMIATAIASSIVFLAVKRWGWSIVGLFFDRSQLEHYSWLRNSRKLEGLMLIIFLIPGTPKDWLTYFAGLTRISFPVMIALATFGRLPSIMTSTIAASAVGDGNVRVAIIAIVIAALLAIIGGIVYKRFEAHHANTDEDKKN</sequence>
<feature type="domain" description="VTT" evidence="8">
    <location>
        <begin position="75"/>
        <end position="189"/>
    </location>
</feature>
<proteinExistence type="inferred from homology"/>
<gene>
    <name evidence="9" type="ORF">IAD17_05330</name>
</gene>
<evidence type="ECO:0000256" key="6">
    <source>
        <dbReference type="ARBA" id="ARBA00023136"/>
    </source>
</evidence>
<feature type="transmembrane region" description="Helical" evidence="7">
    <location>
        <begin position="88"/>
        <end position="112"/>
    </location>
</feature>
<dbReference type="Pfam" id="PF09335">
    <property type="entry name" value="VTT_dom"/>
    <property type="match status" value="1"/>
</dbReference>
<comment type="caution">
    <text evidence="9">The sequence shown here is derived from an EMBL/GenBank/DDBJ whole genome shotgun (WGS) entry which is preliminary data.</text>
</comment>
<protein>
    <recommendedName>
        <fullName evidence="7">TVP38/TMEM64 family membrane protein</fullName>
    </recommendedName>
</protein>
<keyword evidence="3 7" id="KW-1003">Cell membrane</keyword>
<keyword evidence="4 7" id="KW-0812">Transmembrane</keyword>
<evidence type="ECO:0000256" key="4">
    <source>
        <dbReference type="ARBA" id="ARBA00022692"/>
    </source>
</evidence>
<dbReference type="InterPro" id="IPR015414">
    <property type="entry name" value="TMEM64"/>
</dbReference>
<comment type="subcellular location">
    <subcellularLocation>
        <location evidence="1 7">Cell membrane</location>
        <topology evidence="1 7">Multi-pass membrane protein</topology>
    </subcellularLocation>
</comment>
<dbReference type="AlphaFoldDB" id="A0A9D1L478"/>
<evidence type="ECO:0000256" key="2">
    <source>
        <dbReference type="ARBA" id="ARBA00008640"/>
    </source>
</evidence>
<name>A0A9D1L478_9ACTN</name>
<keyword evidence="5 7" id="KW-1133">Transmembrane helix</keyword>
<feature type="transmembrane region" description="Helical" evidence="7">
    <location>
        <begin position="200"/>
        <end position="221"/>
    </location>
</feature>
<feature type="transmembrane region" description="Helical" evidence="7">
    <location>
        <begin position="56"/>
        <end position="76"/>
    </location>
</feature>
<evidence type="ECO:0000256" key="1">
    <source>
        <dbReference type="ARBA" id="ARBA00004651"/>
    </source>
</evidence>
<dbReference type="Proteomes" id="UP000824078">
    <property type="component" value="Unassembled WGS sequence"/>
</dbReference>
<accession>A0A9D1L478</accession>
<comment type="similarity">
    <text evidence="2 7">Belongs to the TVP38/TMEM64 family.</text>
</comment>
<reference evidence="9" key="2">
    <citation type="journal article" date="2021" name="PeerJ">
        <title>Extensive microbial diversity within the chicken gut microbiome revealed by metagenomics and culture.</title>
        <authorList>
            <person name="Gilroy R."/>
            <person name="Ravi A."/>
            <person name="Getino M."/>
            <person name="Pursley I."/>
            <person name="Horton D.L."/>
            <person name="Alikhan N.F."/>
            <person name="Baker D."/>
            <person name="Gharbi K."/>
            <person name="Hall N."/>
            <person name="Watson M."/>
            <person name="Adriaenssens E.M."/>
            <person name="Foster-Nyarko E."/>
            <person name="Jarju S."/>
            <person name="Secka A."/>
            <person name="Antonio M."/>
            <person name="Oren A."/>
            <person name="Chaudhuri R.R."/>
            <person name="La Ragione R."/>
            <person name="Hildebrand F."/>
            <person name="Pallen M.J."/>
        </authorList>
    </citation>
    <scope>NUCLEOTIDE SEQUENCE</scope>
    <source>
        <strain evidence="9">ChiHjej12B11-29160</strain>
    </source>
</reference>
<evidence type="ECO:0000256" key="3">
    <source>
        <dbReference type="ARBA" id="ARBA00022475"/>
    </source>
</evidence>
<reference evidence="9" key="1">
    <citation type="submission" date="2020-10" db="EMBL/GenBank/DDBJ databases">
        <authorList>
            <person name="Gilroy R."/>
        </authorList>
    </citation>
    <scope>NUCLEOTIDE SEQUENCE</scope>
    <source>
        <strain evidence="9">ChiHjej12B11-29160</strain>
    </source>
</reference>
<dbReference type="GO" id="GO:0005886">
    <property type="term" value="C:plasma membrane"/>
    <property type="evidence" value="ECO:0007669"/>
    <property type="project" value="UniProtKB-SubCell"/>
</dbReference>
<evidence type="ECO:0000256" key="5">
    <source>
        <dbReference type="ARBA" id="ARBA00022989"/>
    </source>
</evidence>